<dbReference type="EMBL" id="BMWE01000009">
    <property type="protein sequence ID" value="GGY25845.1"/>
    <property type="molecule type" value="Genomic_DNA"/>
</dbReference>
<proteinExistence type="predicted"/>
<protein>
    <submittedName>
        <fullName evidence="1">Uncharacterized protein</fullName>
    </submittedName>
</protein>
<sequence length="89" mass="9907">MPRQYRRQGGGDVVVVLDEQQSHPGPLRFTGRTIWMCRKTGARARAPCAVTLMDEDGVKRVPVAERFRYPADMSAAHKCYDTCPIAIGS</sequence>
<dbReference type="Proteomes" id="UP000653308">
    <property type="component" value="Unassembled WGS sequence"/>
</dbReference>
<keyword evidence="2" id="KW-1185">Reference proteome</keyword>
<gene>
    <name evidence="1" type="ORF">GCM10010384_36330</name>
</gene>
<organism evidence="1 2">
    <name type="scientific">Streptomyces djakartensis</name>
    <dbReference type="NCBI Taxonomy" id="68193"/>
    <lineage>
        <taxon>Bacteria</taxon>
        <taxon>Bacillati</taxon>
        <taxon>Actinomycetota</taxon>
        <taxon>Actinomycetes</taxon>
        <taxon>Kitasatosporales</taxon>
        <taxon>Streptomycetaceae</taxon>
        <taxon>Streptomyces</taxon>
    </lineage>
</organism>
<evidence type="ECO:0000313" key="1">
    <source>
        <dbReference type="EMBL" id="GGY25845.1"/>
    </source>
</evidence>
<reference evidence="2" key="1">
    <citation type="journal article" date="2019" name="Int. J. Syst. Evol. Microbiol.">
        <title>The Global Catalogue of Microorganisms (GCM) 10K type strain sequencing project: providing services to taxonomists for standard genome sequencing and annotation.</title>
        <authorList>
            <consortium name="The Broad Institute Genomics Platform"/>
            <consortium name="The Broad Institute Genome Sequencing Center for Infectious Disease"/>
            <person name="Wu L."/>
            <person name="Ma J."/>
        </authorList>
    </citation>
    <scope>NUCLEOTIDE SEQUENCE [LARGE SCALE GENOMIC DNA]</scope>
    <source>
        <strain evidence="2">JCM 4957</strain>
    </source>
</reference>
<accession>A0ABQ2ZXT7</accession>
<evidence type="ECO:0000313" key="2">
    <source>
        <dbReference type="Proteomes" id="UP000653308"/>
    </source>
</evidence>
<name>A0ABQ2ZXT7_9ACTN</name>
<comment type="caution">
    <text evidence="1">The sequence shown here is derived from an EMBL/GenBank/DDBJ whole genome shotgun (WGS) entry which is preliminary data.</text>
</comment>